<evidence type="ECO:0000256" key="5">
    <source>
        <dbReference type="SAM" id="MobiDB-lite"/>
    </source>
</evidence>
<name>A0A6F9DCC5_9ASCI</name>
<dbReference type="InterPro" id="IPR023194">
    <property type="entry name" value="eIF3-like_dom_sf"/>
</dbReference>
<accession>A0A6F9DCC5</accession>
<reference evidence="6" key="1">
    <citation type="submission" date="2020-04" db="EMBL/GenBank/DDBJ databases">
        <authorList>
            <person name="Neveu A P."/>
        </authorList>
    </citation>
    <scope>NUCLEOTIDE SEQUENCE</scope>
    <source>
        <tissue evidence="6">Whole embryo</tissue>
    </source>
</reference>
<evidence type="ECO:0000256" key="1">
    <source>
        <dbReference type="ARBA" id="ARBA00022490"/>
    </source>
</evidence>
<dbReference type="GO" id="GO:0001732">
    <property type="term" value="P:formation of cytoplasmic translation initiation complex"/>
    <property type="evidence" value="ECO:0007669"/>
    <property type="project" value="UniProtKB-UniRule"/>
</dbReference>
<evidence type="ECO:0000256" key="2">
    <source>
        <dbReference type="ARBA" id="ARBA00022540"/>
    </source>
</evidence>
<keyword evidence="2 4" id="KW-0396">Initiation factor</keyword>
<comment type="subcellular location">
    <subcellularLocation>
        <location evidence="4">Cytoplasm</location>
    </subcellularLocation>
</comment>
<dbReference type="AlphaFoldDB" id="A0A6F9DCC5"/>
<keyword evidence="1 4" id="KW-0963">Cytoplasm</keyword>
<dbReference type="PANTHER" id="PTHR21681">
    <property type="entry name" value="EUKARYOTIC TRANSLATION INITIATION FACTOR 3 SUBUNIT J"/>
    <property type="match status" value="1"/>
</dbReference>
<dbReference type="PANTHER" id="PTHR21681:SF0">
    <property type="entry name" value="EUKARYOTIC TRANSLATION INITIATION FACTOR 3 SUBUNIT J"/>
    <property type="match status" value="1"/>
</dbReference>
<dbReference type="GO" id="GO:0033290">
    <property type="term" value="C:eukaryotic 48S preinitiation complex"/>
    <property type="evidence" value="ECO:0007669"/>
    <property type="project" value="UniProtKB-UniRule"/>
</dbReference>
<evidence type="ECO:0000256" key="3">
    <source>
        <dbReference type="ARBA" id="ARBA00022917"/>
    </source>
</evidence>
<feature type="region of interest" description="Disordered" evidence="5">
    <location>
        <begin position="1"/>
        <end position="94"/>
    </location>
</feature>
<dbReference type="GO" id="GO:0003743">
    <property type="term" value="F:translation initiation factor activity"/>
    <property type="evidence" value="ECO:0007669"/>
    <property type="project" value="UniProtKB-UniRule"/>
</dbReference>
<dbReference type="GO" id="GO:0005852">
    <property type="term" value="C:eukaryotic translation initiation factor 3 complex"/>
    <property type="evidence" value="ECO:0007669"/>
    <property type="project" value="UniProtKB-UniRule"/>
</dbReference>
<dbReference type="GO" id="GO:0016282">
    <property type="term" value="C:eukaryotic 43S preinitiation complex"/>
    <property type="evidence" value="ECO:0007669"/>
    <property type="project" value="UniProtKB-UniRule"/>
</dbReference>
<feature type="compositionally biased region" description="Basic and acidic residues" evidence="5">
    <location>
        <begin position="63"/>
        <end position="94"/>
    </location>
</feature>
<dbReference type="Pfam" id="PF08597">
    <property type="entry name" value="eIF3_subunit"/>
    <property type="match status" value="1"/>
</dbReference>
<keyword evidence="3 4" id="KW-0648">Protein biosynthesis</keyword>
<evidence type="ECO:0000313" key="6">
    <source>
        <dbReference type="EMBL" id="CAB3241697.1"/>
    </source>
</evidence>
<comment type="subunit">
    <text evidence="4">Component of the eukaryotic translation initiation factor 3 (eIF-3) complex.</text>
</comment>
<proteinExistence type="evidence at transcript level"/>
<protein>
    <recommendedName>
        <fullName evidence="4">Eukaryotic translation initiation factor 3 subunit J</fullName>
        <shortName evidence="4">eIF3j</shortName>
    </recommendedName>
</protein>
<dbReference type="InterPro" id="IPR013906">
    <property type="entry name" value="eIF3j"/>
</dbReference>
<evidence type="ECO:0000256" key="4">
    <source>
        <dbReference type="HAMAP-Rule" id="MF_03009"/>
    </source>
</evidence>
<feature type="compositionally biased region" description="Acidic residues" evidence="5">
    <location>
        <begin position="21"/>
        <end position="39"/>
    </location>
</feature>
<dbReference type="Gene3D" id="1.10.246.60">
    <property type="entry name" value="Eukaryotic translation initiation factor 3 like domains"/>
    <property type="match status" value="1"/>
</dbReference>
<sequence>MDNWDDEDFEPKVPVVSDKWEGEDADEDLKDNWDDDEEEDKPKEPEGPKQEPKKGGKRYLAKRLKEKEEEQRLEAERRREEEAQKTPEEKMREKLLAQKLSEESDLEVTKEMFQAQAVEDEKQTLDNFKPRTKEDFNNFLKLLQEKFTTLESSPHYFYLMSNFISSAVVTLDTDQLKQLSSSINVLATEKLKQERQKKGGKKSTKAKLAGGTKGGRNDAIDDLSLYNDFDDFM</sequence>
<gene>
    <name evidence="6" type="primary">Eif3j1</name>
</gene>
<comment type="similarity">
    <text evidence="4">Belongs to the eIF-3 subunit J family.</text>
</comment>
<dbReference type="HAMAP" id="MF_03009">
    <property type="entry name" value="eIF3j"/>
    <property type="match status" value="1"/>
</dbReference>
<feature type="compositionally biased region" description="Basic and acidic residues" evidence="5">
    <location>
        <begin position="40"/>
        <end position="54"/>
    </location>
</feature>
<dbReference type="EMBL" id="LR784798">
    <property type="protein sequence ID" value="CAB3241697.1"/>
    <property type="molecule type" value="mRNA"/>
</dbReference>
<feature type="region of interest" description="Disordered" evidence="5">
    <location>
        <begin position="193"/>
        <end position="217"/>
    </location>
</feature>
<organism evidence="6">
    <name type="scientific">Phallusia mammillata</name>
    <dbReference type="NCBI Taxonomy" id="59560"/>
    <lineage>
        <taxon>Eukaryota</taxon>
        <taxon>Metazoa</taxon>
        <taxon>Chordata</taxon>
        <taxon>Tunicata</taxon>
        <taxon>Ascidiacea</taxon>
        <taxon>Phlebobranchia</taxon>
        <taxon>Ascidiidae</taxon>
        <taxon>Phallusia</taxon>
    </lineage>
</organism>
<comment type="function">
    <text evidence="4">Component of the eukaryotic translation initiation factor 3 (eIF-3) complex, which is involved in protein synthesis of a specialized repertoire of mRNAs and, together with other initiation factors, stimulates binding of mRNA and methionyl-tRNAi to the 40S ribosome. The eIF-3 complex specifically targets and initiates translation of a subset of mRNAs involved in cell proliferation.</text>
</comment>